<gene>
    <name evidence="3" type="ORF">ABIF29_001294</name>
    <name evidence="2" type="ORF">JOH49_000271</name>
</gene>
<dbReference type="Proteomes" id="UP000673383">
    <property type="component" value="Unassembled WGS sequence"/>
</dbReference>
<dbReference type="AlphaFoldDB" id="A0A8I1XYU4"/>
<proteinExistence type="predicted"/>
<evidence type="ECO:0000256" key="1">
    <source>
        <dbReference type="SAM" id="MobiDB-lite"/>
    </source>
</evidence>
<feature type="region of interest" description="Disordered" evidence="1">
    <location>
        <begin position="167"/>
        <end position="211"/>
    </location>
</feature>
<dbReference type="EMBL" id="JBGBZA010000002">
    <property type="protein sequence ID" value="MEY9314495.1"/>
    <property type="molecule type" value="Genomic_DNA"/>
</dbReference>
<organism evidence="2 4">
    <name type="scientific">Bradyrhizobium elkanii</name>
    <dbReference type="NCBI Taxonomy" id="29448"/>
    <lineage>
        <taxon>Bacteria</taxon>
        <taxon>Pseudomonadati</taxon>
        <taxon>Pseudomonadota</taxon>
        <taxon>Alphaproteobacteria</taxon>
        <taxon>Hyphomicrobiales</taxon>
        <taxon>Nitrobacteraceae</taxon>
        <taxon>Bradyrhizobium</taxon>
    </lineage>
</organism>
<evidence type="ECO:0000313" key="2">
    <source>
        <dbReference type="EMBL" id="MBP1290518.1"/>
    </source>
</evidence>
<evidence type="ECO:0000313" key="5">
    <source>
        <dbReference type="Proteomes" id="UP001565471"/>
    </source>
</evidence>
<dbReference type="Proteomes" id="UP001565471">
    <property type="component" value="Unassembled WGS sequence"/>
</dbReference>
<reference evidence="2" key="1">
    <citation type="submission" date="2021-02" db="EMBL/GenBank/DDBJ databases">
        <title>Genomic Encyclopedia of Type Strains, Phase IV (KMG-V): Genome sequencing to study the core and pangenomes of soil and plant-associated prokaryotes.</title>
        <authorList>
            <person name="Whitman W."/>
        </authorList>
    </citation>
    <scope>NUCLEOTIDE SEQUENCE</scope>
    <source>
        <strain evidence="2">USDA 406</strain>
    </source>
</reference>
<accession>A0A8I1XYU4</accession>
<dbReference type="EMBL" id="JAFICZ010000001">
    <property type="protein sequence ID" value="MBP1290518.1"/>
    <property type="molecule type" value="Genomic_DNA"/>
</dbReference>
<feature type="compositionally biased region" description="Basic residues" evidence="1">
    <location>
        <begin position="98"/>
        <end position="121"/>
    </location>
</feature>
<keyword evidence="5" id="KW-1185">Reference proteome</keyword>
<name>A0A8I1XYU4_BRAEL</name>
<comment type="caution">
    <text evidence="2">The sequence shown here is derived from an EMBL/GenBank/DDBJ whole genome shotgun (WGS) entry which is preliminary data.</text>
</comment>
<protein>
    <submittedName>
        <fullName evidence="2">Uncharacterized protein</fullName>
    </submittedName>
</protein>
<feature type="compositionally biased region" description="Polar residues" evidence="1">
    <location>
        <begin position="199"/>
        <end position="211"/>
    </location>
</feature>
<sequence>MRFEGRPFTLRLLPAELCGIISWFTLAQWHPKWLLTQLKLPSSPRWEAMGNSPVSATPRKRMHIIVQIRRVPTCAQIHSYLRADSNMRQEKSQTSPASRRRWRPSTHRMKVRWHRPSRHGRCGALGRKQGAAIAQQADRRNQPWRESIRVTAVARPPCWRLSNRARNEPVLGPSRNLASQVRSPRATPLVARSGRAEQAETTSSKPSADQK</sequence>
<evidence type="ECO:0000313" key="3">
    <source>
        <dbReference type="EMBL" id="MEY9314495.1"/>
    </source>
</evidence>
<evidence type="ECO:0000313" key="4">
    <source>
        <dbReference type="Proteomes" id="UP000673383"/>
    </source>
</evidence>
<feature type="region of interest" description="Disordered" evidence="1">
    <location>
        <begin position="85"/>
        <end position="123"/>
    </location>
</feature>
<reference evidence="3 5" key="2">
    <citation type="submission" date="2024-07" db="EMBL/GenBank/DDBJ databases">
        <title>Genomic Encyclopedia of Type Strains, Phase V (KMG-V): Genome sequencing to study the core and pangenomes of soil and plant-associated prokaryotes.</title>
        <authorList>
            <person name="Whitman W."/>
        </authorList>
    </citation>
    <scope>NUCLEOTIDE SEQUENCE [LARGE SCALE GENOMIC DNA]</scope>
    <source>
        <strain evidence="3 5">USDA 415</strain>
    </source>
</reference>